<protein>
    <submittedName>
        <fullName evidence="9">DUF421 domain-containing protein</fullName>
    </submittedName>
</protein>
<dbReference type="PANTHER" id="PTHR34582">
    <property type="entry name" value="UPF0702 TRANSMEMBRANE PROTEIN YCAP"/>
    <property type="match status" value="1"/>
</dbReference>
<feature type="transmembrane region" description="Helical" evidence="7">
    <location>
        <begin position="6"/>
        <end position="26"/>
    </location>
</feature>
<feature type="domain" description="YetF C-terminal" evidence="8">
    <location>
        <begin position="81"/>
        <end position="213"/>
    </location>
</feature>
<evidence type="ECO:0000256" key="4">
    <source>
        <dbReference type="ARBA" id="ARBA00022692"/>
    </source>
</evidence>
<gene>
    <name evidence="9" type="ORF">D3P08_18645</name>
</gene>
<reference evidence="9 10" key="1">
    <citation type="submission" date="2018-09" db="EMBL/GenBank/DDBJ databases">
        <title>Paenibacillus aracenensis nov. sp. isolated from a cave in southern Spain.</title>
        <authorList>
            <person name="Jurado V."/>
            <person name="Gutierrez-Patricio S."/>
            <person name="Gonzalez-Pimentel J.L."/>
            <person name="Miller A.Z."/>
            <person name="Laiz L."/>
            <person name="Saiz-Jimenez C."/>
        </authorList>
    </citation>
    <scope>NUCLEOTIDE SEQUENCE [LARGE SCALE GENOMIC DNA]</scope>
    <source>
        <strain evidence="9 10">DSM 22867</strain>
    </source>
</reference>
<keyword evidence="3" id="KW-1003">Cell membrane</keyword>
<comment type="caution">
    <text evidence="9">The sequence shown here is derived from an EMBL/GenBank/DDBJ whole genome shotgun (WGS) entry which is preliminary data.</text>
</comment>
<dbReference type="GO" id="GO:0005886">
    <property type="term" value="C:plasma membrane"/>
    <property type="evidence" value="ECO:0007669"/>
    <property type="project" value="UniProtKB-SubCell"/>
</dbReference>
<organism evidence="9 10">
    <name type="scientific">Paenibacillus nanensis</name>
    <dbReference type="NCBI Taxonomy" id="393251"/>
    <lineage>
        <taxon>Bacteria</taxon>
        <taxon>Bacillati</taxon>
        <taxon>Bacillota</taxon>
        <taxon>Bacilli</taxon>
        <taxon>Bacillales</taxon>
        <taxon>Paenibacillaceae</taxon>
        <taxon>Paenibacillus</taxon>
    </lineage>
</organism>
<sequence>MPEWVQISIRTLAAIVVMFLMTKLLGKRQISQLSLFEYVTGISIGNIAAYISLDLEKTWYLGIISLFVWVSFSVGIELLTMKSKTARDIIDGKGTVLIEDGQLLKDKLRKERLTLDELLEQLRKRNVFRVADVEFAVMESSGELNVQLKRQYQPISPDMLGWTMSKSDPPRTIIMDGDLIQSELSLSGHDEEWLKHVLRRHNLKQADVLLWQLNHDGSMMIHTMDGRSITGEHQSHSKEKVKRLTSGLREEFRRMELMARNESDRKMYQSAQFHLQQSLDAMGLKQEMAMNHRESE</sequence>
<comment type="subcellular location">
    <subcellularLocation>
        <location evidence="1">Cell membrane</location>
        <topology evidence="1">Multi-pass membrane protein</topology>
    </subcellularLocation>
</comment>
<evidence type="ECO:0000256" key="2">
    <source>
        <dbReference type="ARBA" id="ARBA00006448"/>
    </source>
</evidence>
<dbReference type="OrthoDB" id="9778331at2"/>
<keyword evidence="4 7" id="KW-0812">Transmembrane</keyword>
<name>A0A3A1USE3_9BACL</name>
<feature type="transmembrane region" description="Helical" evidence="7">
    <location>
        <begin position="59"/>
        <end position="79"/>
    </location>
</feature>
<evidence type="ECO:0000256" key="6">
    <source>
        <dbReference type="ARBA" id="ARBA00023136"/>
    </source>
</evidence>
<evidence type="ECO:0000256" key="3">
    <source>
        <dbReference type="ARBA" id="ARBA00022475"/>
    </source>
</evidence>
<dbReference type="Pfam" id="PF04239">
    <property type="entry name" value="DUF421"/>
    <property type="match status" value="1"/>
</dbReference>
<evidence type="ECO:0000256" key="7">
    <source>
        <dbReference type="SAM" id="Phobius"/>
    </source>
</evidence>
<evidence type="ECO:0000256" key="1">
    <source>
        <dbReference type="ARBA" id="ARBA00004651"/>
    </source>
</evidence>
<feature type="transmembrane region" description="Helical" evidence="7">
    <location>
        <begin position="33"/>
        <end position="53"/>
    </location>
</feature>
<evidence type="ECO:0000313" key="10">
    <source>
        <dbReference type="Proteomes" id="UP000266482"/>
    </source>
</evidence>
<evidence type="ECO:0000256" key="5">
    <source>
        <dbReference type="ARBA" id="ARBA00022989"/>
    </source>
</evidence>
<dbReference type="InterPro" id="IPR023090">
    <property type="entry name" value="UPF0702_alpha/beta_dom_sf"/>
</dbReference>
<keyword evidence="5 7" id="KW-1133">Transmembrane helix</keyword>
<dbReference type="Proteomes" id="UP000266482">
    <property type="component" value="Unassembled WGS sequence"/>
</dbReference>
<evidence type="ECO:0000313" key="9">
    <source>
        <dbReference type="EMBL" id="RIX50726.1"/>
    </source>
</evidence>
<evidence type="ECO:0000259" key="8">
    <source>
        <dbReference type="Pfam" id="PF04239"/>
    </source>
</evidence>
<dbReference type="AlphaFoldDB" id="A0A3A1USE3"/>
<dbReference type="Gene3D" id="3.30.240.20">
    <property type="entry name" value="bsu07140 like domains"/>
    <property type="match status" value="2"/>
</dbReference>
<keyword evidence="6 7" id="KW-0472">Membrane</keyword>
<dbReference type="EMBL" id="QXQA01000013">
    <property type="protein sequence ID" value="RIX50726.1"/>
    <property type="molecule type" value="Genomic_DNA"/>
</dbReference>
<proteinExistence type="inferred from homology"/>
<keyword evidence="10" id="KW-1185">Reference proteome</keyword>
<dbReference type="PANTHER" id="PTHR34582:SF7">
    <property type="entry name" value="UPF0702 TRANSMEMBRANE PROTEIN YDFS"/>
    <property type="match status" value="1"/>
</dbReference>
<accession>A0A3A1USE3</accession>
<comment type="similarity">
    <text evidence="2">Belongs to the UPF0702 family.</text>
</comment>
<dbReference type="RefSeq" id="WP_119601320.1">
    <property type="nucleotide sequence ID" value="NZ_QXQA01000013.1"/>
</dbReference>
<dbReference type="InterPro" id="IPR007353">
    <property type="entry name" value="DUF421"/>
</dbReference>